<feature type="non-terminal residue" evidence="1">
    <location>
        <position position="52"/>
    </location>
</feature>
<name>A0ABD0Q3N9_CIRMR</name>
<protein>
    <submittedName>
        <fullName evidence="1">Uncharacterized protein</fullName>
    </submittedName>
</protein>
<gene>
    <name evidence="1" type="ORF">M9458_023289</name>
</gene>
<sequence>LQECVKELEEELHLEYVRTMNRMCFDKVVKEIPEEFSHITLPQKEPEKVPEK</sequence>
<reference evidence="1 2" key="1">
    <citation type="submission" date="2024-05" db="EMBL/GenBank/DDBJ databases">
        <title>Genome sequencing and assembly of Indian major carp, Cirrhinus mrigala (Hamilton, 1822).</title>
        <authorList>
            <person name="Mohindra V."/>
            <person name="Chowdhury L.M."/>
            <person name="Lal K."/>
            <person name="Jena J.K."/>
        </authorList>
    </citation>
    <scope>NUCLEOTIDE SEQUENCE [LARGE SCALE GENOMIC DNA]</scope>
    <source>
        <strain evidence="1">CM1030</strain>
        <tissue evidence="1">Blood</tissue>
    </source>
</reference>
<evidence type="ECO:0000313" key="1">
    <source>
        <dbReference type="EMBL" id="KAL0180883.1"/>
    </source>
</evidence>
<feature type="non-terminal residue" evidence="1">
    <location>
        <position position="1"/>
    </location>
</feature>
<organism evidence="1 2">
    <name type="scientific">Cirrhinus mrigala</name>
    <name type="common">Mrigala</name>
    <dbReference type="NCBI Taxonomy" id="683832"/>
    <lineage>
        <taxon>Eukaryota</taxon>
        <taxon>Metazoa</taxon>
        <taxon>Chordata</taxon>
        <taxon>Craniata</taxon>
        <taxon>Vertebrata</taxon>
        <taxon>Euteleostomi</taxon>
        <taxon>Actinopterygii</taxon>
        <taxon>Neopterygii</taxon>
        <taxon>Teleostei</taxon>
        <taxon>Ostariophysi</taxon>
        <taxon>Cypriniformes</taxon>
        <taxon>Cyprinidae</taxon>
        <taxon>Labeoninae</taxon>
        <taxon>Labeonini</taxon>
        <taxon>Cirrhinus</taxon>
    </lineage>
</organism>
<comment type="caution">
    <text evidence="1">The sequence shown here is derived from an EMBL/GenBank/DDBJ whole genome shotgun (WGS) entry which is preliminary data.</text>
</comment>
<proteinExistence type="predicted"/>
<dbReference type="AlphaFoldDB" id="A0ABD0Q3N9"/>
<keyword evidence="2" id="KW-1185">Reference proteome</keyword>
<accession>A0ABD0Q3N9</accession>
<dbReference type="EMBL" id="JAMKFB020000011">
    <property type="protein sequence ID" value="KAL0180883.1"/>
    <property type="molecule type" value="Genomic_DNA"/>
</dbReference>
<evidence type="ECO:0000313" key="2">
    <source>
        <dbReference type="Proteomes" id="UP001529510"/>
    </source>
</evidence>
<dbReference type="Proteomes" id="UP001529510">
    <property type="component" value="Unassembled WGS sequence"/>
</dbReference>